<comment type="catalytic activity">
    <reaction evidence="10">
        <text>N(2)-acetyl-L-ornithine + L-glutamate = N-acetyl-L-glutamate + L-ornithine</text>
        <dbReference type="Rhea" id="RHEA:15349"/>
        <dbReference type="ChEBI" id="CHEBI:29985"/>
        <dbReference type="ChEBI" id="CHEBI:44337"/>
        <dbReference type="ChEBI" id="CHEBI:46911"/>
        <dbReference type="ChEBI" id="CHEBI:57805"/>
        <dbReference type="EC" id="2.3.1.35"/>
    </reaction>
</comment>
<evidence type="ECO:0000256" key="10">
    <source>
        <dbReference type="HAMAP-Rule" id="MF_03124"/>
    </source>
</evidence>
<comment type="catalytic activity">
    <reaction evidence="10">
        <text>L-glutamate + acetyl-CoA = N-acetyl-L-glutamate + CoA + H(+)</text>
        <dbReference type="Rhea" id="RHEA:24292"/>
        <dbReference type="ChEBI" id="CHEBI:15378"/>
        <dbReference type="ChEBI" id="CHEBI:29985"/>
        <dbReference type="ChEBI" id="CHEBI:44337"/>
        <dbReference type="ChEBI" id="CHEBI:57287"/>
        <dbReference type="ChEBI" id="CHEBI:57288"/>
        <dbReference type="EC" id="2.3.1.1"/>
    </reaction>
</comment>
<feature type="chain" id="PRO_5041499376" description="Arginine biosynthesis bifunctional protein ArgJ alpha chain" evidence="10">
    <location>
        <begin position="1"/>
        <end position="213"/>
    </location>
</feature>
<evidence type="ECO:0000256" key="6">
    <source>
        <dbReference type="ARBA" id="ARBA00022813"/>
    </source>
</evidence>
<evidence type="ECO:0000256" key="2">
    <source>
        <dbReference type="ARBA" id="ARBA00006774"/>
    </source>
</evidence>
<feature type="binding site" evidence="10">
    <location>
        <position position="439"/>
    </location>
    <ligand>
        <name>substrate</name>
    </ligand>
</feature>
<keyword evidence="3 10" id="KW-0055">Arginine biosynthesis</keyword>
<comment type="PTM">
    <text evidence="10">The alpha and beta chains are autoproteolytically processed from a single precursor protein within the mitochondrion.</text>
</comment>
<dbReference type="AlphaFoldDB" id="A0AA43QN80"/>
<dbReference type="HAMAP" id="MF_01106">
    <property type="entry name" value="ArgJ"/>
    <property type="match status" value="1"/>
</dbReference>
<keyword evidence="5 10" id="KW-0808">Transferase</keyword>
<dbReference type="FunFam" id="3.10.20.340:FF:000002">
    <property type="entry name" value="Arginine biosynthesis bifunctional protein ArgJ, mitochondrial"/>
    <property type="match status" value="1"/>
</dbReference>
<dbReference type="Gene3D" id="3.60.70.12">
    <property type="entry name" value="L-amino peptidase D-ALA esterase/amidase"/>
    <property type="match status" value="1"/>
</dbReference>
<keyword evidence="9 10" id="KW-0012">Acyltransferase</keyword>
<dbReference type="EMBL" id="JAPUFD010000010">
    <property type="protein sequence ID" value="MDI1489568.1"/>
    <property type="molecule type" value="Genomic_DNA"/>
</dbReference>
<dbReference type="Gene3D" id="3.30.2330.10">
    <property type="entry name" value="arginine biosynthesis bifunctional protein suprefamily"/>
    <property type="match status" value="1"/>
</dbReference>
<feature type="region of interest" description="Disordered" evidence="11">
    <location>
        <begin position="1"/>
        <end position="22"/>
    </location>
</feature>
<feature type="binding site" evidence="10">
    <location>
        <position position="301"/>
    </location>
    <ligand>
        <name>substrate</name>
    </ligand>
</feature>
<comment type="pathway">
    <text evidence="10">Amino-acid biosynthesis; L-arginine biosynthesis; N(2)-acetyl-L-ornithine from L-glutamate: step 1/4.</text>
</comment>
<feature type="site" description="Cleavage; by autolysis" evidence="10">
    <location>
        <begin position="213"/>
        <end position="214"/>
    </location>
</feature>
<dbReference type="GO" id="GO:0005759">
    <property type="term" value="C:mitochondrial matrix"/>
    <property type="evidence" value="ECO:0007669"/>
    <property type="project" value="UniProtKB-SubCell"/>
</dbReference>
<dbReference type="EC" id="2.3.1.35" evidence="10"/>
<accession>A0AA43QN80</accession>
<dbReference type="Proteomes" id="UP001161017">
    <property type="component" value="Unassembled WGS sequence"/>
</dbReference>
<dbReference type="Pfam" id="PF01960">
    <property type="entry name" value="ArgJ"/>
    <property type="match status" value="1"/>
</dbReference>
<protein>
    <recommendedName>
        <fullName evidence="10">Arginine biosynthesis bifunctional protein ArgJ, mitochondrial</fullName>
    </recommendedName>
    <domain>
        <recommendedName>
            <fullName evidence="10">Glutamate N-acetyltransferase</fullName>
            <shortName evidence="10">GAT</shortName>
            <ecNumber evidence="10">2.3.1.35</ecNumber>
        </recommendedName>
        <alternativeName>
            <fullName evidence="10">Ornithine acetyltransferase</fullName>
            <shortName evidence="10">OATase</shortName>
        </alternativeName>
        <alternativeName>
            <fullName evidence="10">Ornithine transacetylase</fullName>
        </alternativeName>
    </domain>
    <domain>
        <recommendedName>
            <fullName evidence="10">Amino-acid acetyltransferase</fullName>
            <ecNumber evidence="10">2.3.1.1</ecNumber>
        </recommendedName>
        <alternativeName>
            <fullName evidence="10">N-acetylglutamate synthase</fullName>
            <shortName evidence="10">AGS</shortName>
        </alternativeName>
    </domain>
    <component>
        <recommendedName>
            <fullName evidence="10">Arginine biosynthesis bifunctional protein ArgJ alpha chain</fullName>
        </recommendedName>
    </component>
    <component>
        <recommendedName>
            <fullName evidence="10">Arginine biosynthesis bifunctional protein ArgJ beta chain</fullName>
        </recommendedName>
    </component>
</protein>
<keyword evidence="13" id="KW-1185">Reference proteome</keyword>
<evidence type="ECO:0000256" key="1">
    <source>
        <dbReference type="ARBA" id="ARBA00004305"/>
    </source>
</evidence>
<feature type="active site" description="Nucleophile" evidence="10">
    <location>
        <position position="214"/>
    </location>
</feature>
<evidence type="ECO:0000256" key="4">
    <source>
        <dbReference type="ARBA" id="ARBA00022605"/>
    </source>
</evidence>
<dbReference type="GO" id="GO:0006592">
    <property type="term" value="P:ornithine biosynthetic process"/>
    <property type="evidence" value="ECO:0007669"/>
    <property type="project" value="TreeGrafter"/>
</dbReference>
<evidence type="ECO:0000256" key="5">
    <source>
        <dbReference type="ARBA" id="ARBA00022679"/>
    </source>
</evidence>
<comment type="function">
    <text evidence="10">Catalyzes two activities which are involved in the cyclic version of arginine biosynthesis: the synthesis of acetylglutamate from glutamate and acetyl-CoA, and of ornithine by transacetylation between acetylornithine and glutamate.</text>
</comment>
<dbReference type="FunFam" id="3.30.2330.10:FF:000001">
    <property type="entry name" value="Arginine biosynthesis bifunctional protein ArgJ, mitochondrial"/>
    <property type="match status" value="1"/>
</dbReference>
<comment type="subunit">
    <text evidence="10">Heterodimer of an alpha and a beta chain.</text>
</comment>
<keyword evidence="6 10" id="KW-0068">Autocatalytic cleavage</keyword>
<gene>
    <name evidence="12" type="primary">ECM42</name>
    <name evidence="12" type="ORF">OHK93_000765</name>
</gene>
<organism evidence="12 13">
    <name type="scientific">Ramalina farinacea</name>
    <dbReference type="NCBI Taxonomy" id="258253"/>
    <lineage>
        <taxon>Eukaryota</taxon>
        <taxon>Fungi</taxon>
        <taxon>Dikarya</taxon>
        <taxon>Ascomycota</taxon>
        <taxon>Pezizomycotina</taxon>
        <taxon>Lecanoromycetes</taxon>
        <taxon>OSLEUM clade</taxon>
        <taxon>Lecanoromycetidae</taxon>
        <taxon>Lecanorales</taxon>
        <taxon>Lecanorineae</taxon>
        <taxon>Ramalinaceae</taxon>
        <taxon>Ramalina</taxon>
    </lineage>
</organism>
<dbReference type="NCBIfam" id="TIGR00120">
    <property type="entry name" value="ArgJ"/>
    <property type="match status" value="1"/>
</dbReference>
<feature type="binding site" evidence="10">
    <location>
        <position position="173"/>
    </location>
    <ligand>
        <name>substrate</name>
    </ligand>
</feature>
<comment type="pathway">
    <text evidence="10">Amino-acid biosynthesis; L-arginine biosynthesis; L-ornithine and N-acetyl-L-glutamate from L-glutamate and N(2)-acetyl-L-ornithine (cyclic): step 1/1.</text>
</comment>
<evidence type="ECO:0000256" key="7">
    <source>
        <dbReference type="ARBA" id="ARBA00023128"/>
    </source>
</evidence>
<comment type="similarity">
    <text evidence="2 10">Belongs to the ArgJ family.</text>
</comment>
<keyword evidence="4 10" id="KW-0028">Amino-acid biosynthesis</keyword>
<proteinExistence type="inferred from homology"/>
<feature type="binding site" evidence="10">
    <location>
        <position position="444"/>
    </location>
    <ligand>
        <name>substrate</name>
    </ligand>
</feature>
<name>A0AA43QN80_9LECA</name>
<dbReference type="CDD" id="cd02152">
    <property type="entry name" value="OAT"/>
    <property type="match status" value="1"/>
</dbReference>
<feature type="site" description="Involved in the stabilization of negative charge on the oxyanion by the formation of the oxyanion hole" evidence="10">
    <location>
        <position position="135"/>
    </location>
</feature>
<feature type="chain" id="PRO_5041499377" description="Arginine biosynthesis bifunctional protein ArgJ beta chain" evidence="10">
    <location>
        <begin position="214"/>
        <end position="444"/>
    </location>
</feature>
<dbReference type="InterPro" id="IPR042195">
    <property type="entry name" value="ArgJ_beta_C"/>
</dbReference>
<keyword evidence="7 10" id="KW-0496">Mitochondrion</keyword>
<dbReference type="GO" id="GO:0004042">
    <property type="term" value="F:L-glutamate N-acetyltransferase activity"/>
    <property type="evidence" value="ECO:0007669"/>
    <property type="project" value="UniProtKB-UniRule"/>
</dbReference>
<keyword evidence="8 10" id="KW-0511">Multifunctional enzyme</keyword>
<comment type="subcellular location">
    <subcellularLocation>
        <location evidence="1 10">Mitochondrion matrix</location>
    </subcellularLocation>
</comment>
<reference evidence="12" key="1">
    <citation type="journal article" date="2023" name="Genome Biol. Evol.">
        <title>First Whole Genome Sequence and Flow Cytometry Genome Size Data for the Lichen-Forming Fungus Ramalina farinacea (Ascomycota).</title>
        <authorList>
            <person name="Llewellyn T."/>
            <person name="Mian S."/>
            <person name="Hill R."/>
            <person name="Leitch I.J."/>
            <person name="Gaya E."/>
        </authorList>
    </citation>
    <scope>NUCLEOTIDE SEQUENCE</scope>
    <source>
        <strain evidence="12">LIQ254RAFAR</strain>
    </source>
</reference>
<evidence type="ECO:0000256" key="8">
    <source>
        <dbReference type="ARBA" id="ARBA00023268"/>
    </source>
</evidence>
<dbReference type="GO" id="GO:0004358">
    <property type="term" value="F:L-glutamate N-acetyltransferase activity, acting on acetyl-L-ornithine as donor"/>
    <property type="evidence" value="ECO:0007669"/>
    <property type="project" value="UniProtKB-UniRule"/>
</dbReference>
<dbReference type="NCBIfam" id="NF003802">
    <property type="entry name" value="PRK05388.1"/>
    <property type="match status" value="1"/>
</dbReference>
<feature type="binding site" evidence="10">
    <location>
        <position position="214"/>
    </location>
    <ligand>
        <name>substrate</name>
    </ligand>
</feature>
<evidence type="ECO:0000256" key="11">
    <source>
        <dbReference type="SAM" id="MobiDB-lite"/>
    </source>
</evidence>
<sequence>MHSETLEGIPQAKQRHVPTSGTYPRGFIVSGTHVGIKPSNKDKPDLAIVRSTQPCSAAAVFTQNRFAAAPVTVSQRVLEDATRGSIRNVIINSGKANAVTGSEGVACAESMVNAVNEEARNAGDVGPATLVMSTGVIGQPLPTDRIVQAVAGAFKAGSDSHGAWFKTARSIMTTDTFPKLLSTEFTLPSTGNSIKYRMAGITKGAGMIHPNMATLLGLVCTDAPIEQEPLQRMLKNAADHSFNSISVDGDTSTNDTLAILANGAAGGEAVASTDSLDWKAMNGILRDFLLRLSHLVVRDGEGATKFVHIRVIHATHTVVARRIAKAIATSPLVKTALNGEDANWGRILCAIGNVRYLPPDSVIPERTSVSFVPKGGSGDSTILKLLVNGEPTQFDEARAKEILKEEDLEILVDLGEGGGRTCKASYYTCDFSHEYISINADYRT</sequence>
<evidence type="ECO:0000256" key="9">
    <source>
        <dbReference type="ARBA" id="ARBA00023315"/>
    </source>
</evidence>
<evidence type="ECO:0000313" key="12">
    <source>
        <dbReference type="EMBL" id="MDI1489568.1"/>
    </source>
</evidence>
<dbReference type="Gene3D" id="3.10.20.340">
    <property type="entry name" value="ArgJ beta chain, C-terminal domain"/>
    <property type="match status" value="1"/>
</dbReference>
<feature type="site" description="Involved in the stabilization of negative charge on the oxyanion by the formation of the oxyanion hole" evidence="10">
    <location>
        <position position="134"/>
    </location>
</feature>
<comment type="caution">
    <text evidence="12">The sequence shown here is derived from an EMBL/GenBank/DDBJ whole genome shotgun (WGS) entry which is preliminary data.</text>
</comment>
<dbReference type="GO" id="GO:0006526">
    <property type="term" value="P:L-arginine biosynthetic process"/>
    <property type="evidence" value="ECO:0007669"/>
    <property type="project" value="UniProtKB-UniRule"/>
</dbReference>
<dbReference type="PANTHER" id="PTHR23100:SF0">
    <property type="entry name" value="ARGININE BIOSYNTHESIS BIFUNCTIONAL PROTEIN ARGJ, MITOCHONDRIAL"/>
    <property type="match status" value="1"/>
</dbReference>
<dbReference type="InterPro" id="IPR016117">
    <property type="entry name" value="ArgJ-like_dom_sf"/>
</dbReference>
<dbReference type="EC" id="2.3.1.1" evidence="10"/>
<evidence type="ECO:0000313" key="13">
    <source>
        <dbReference type="Proteomes" id="UP001161017"/>
    </source>
</evidence>
<dbReference type="PANTHER" id="PTHR23100">
    <property type="entry name" value="ARGININE BIOSYNTHESIS BIFUNCTIONAL PROTEIN ARGJ"/>
    <property type="match status" value="1"/>
</dbReference>
<evidence type="ECO:0000256" key="3">
    <source>
        <dbReference type="ARBA" id="ARBA00022571"/>
    </source>
</evidence>
<feature type="binding site" evidence="10">
    <location>
        <position position="203"/>
    </location>
    <ligand>
        <name>substrate</name>
    </ligand>
</feature>
<dbReference type="InterPro" id="IPR002813">
    <property type="entry name" value="Arg_biosynth_ArgJ"/>
</dbReference>
<dbReference type="SUPFAM" id="SSF56266">
    <property type="entry name" value="DmpA/ArgJ-like"/>
    <property type="match status" value="1"/>
</dbReference>